<dbReference type="RefSeq" id="WP_092865534.1">
    <property type="nucleotide sequence ID" value="NZ_FPCH01000001.1"/>
</dbReference>
<accession>A0A1I7N489</accession>
<dbReference type="Proteomes" id="UP000199423">
    <property type="component" value="Unassembled WGS sequence"/>
</dbReference>
<dbReference type="EMBL" id="FPCH01000001">
    <property type="protein sequence ID" value="SFV29403.1"/>
    <property type="molecule type" value="Genomic_DNA"/>
</dbReference>
<proteinExistence type="predicted"/>
<reference evidence="2" key="1">
    <citation type="submission" date="2016-10" db="EMBL/GenBank/DDBJ databases">
        <authorList>
            <person name="Varghese N."/>
            <person name="Submissions S."/>
        </authorList>
    </citation>
    <scope>NUCLEOTIDE SEQUENCE [LARGE SCALE GENOMIC DNA]</scope>
    <source>
        <strain evidence="2">DSM 1565</strain>
    </source>
</reference>
<protein>
    <submittedName>
        <fullName evidence="1">Winged helix DNA-binding domain-containing protein</fullName>
    </submittedName>
</protein>
<name>A0A1I7N489_9HYPH</name>
<keyword evidence="2" id="KW-1185">Reference proteome</keyword>
<gene>
    <name evidence="1" type="ORF">SAMN04488557_1244</name>
</gene>
<evidence type="ECO:0000313" key="2">
    <source>
        <dbReference type="Proteomes" id="UP000199423"/>
    </source>
</evidence>
<dbReference type="OrthoDB" id="8228934at2"/>
<dbReference type="AlphaFoldDB" id="A0A1I7N489"/>
<keyword evidence="1" id="KW-0238">DNA-binding</keyword>
<dbReference type="InterPro" id="IPR043519">
    <property type="entry name" value="NT_sf"/>
</dbReference>
<dbReference type="SUPFAM" id="SSF81301">
    <property type="entry name" value="Nucleotidyltransferase"/>
    <property type="match status" value="1"/>
</dbReference>
<evidence type="ECO:0000313" key="1">
    <source>
        <dbReference type="EMBL" id="SFV29403.1"/>
    </source>
</evidence>
<organism evidence="1 2">
    <name type="scientific">Hyphomicrobium facile</name>
    <dbReference type="NCBI Taxonomy" id="51670"/>
    <lineage>
        <taxon>Bacteria</taxon>
        <taxon>Pseudomonadati</taxon>
        <taxon>Pseudomonadota</taxon>
        <taxon>Alphaproteobacteria</taxon>
        <taxon>Hyphomicrobiales</taxon>
        <taxon>Hyphomicrobiaceae</taxon>
        <taxon>Hyphomicrobium</taxon>
    </lineage>
</organism>
<dbReference type="GO" id="GO:0003677">
    <property type="term" value="F:DNA binding"/>
    <property type="evidence" value="ECO:0007669"/>
    <property type="project" value="UniProtKB-KW"/>
</dbReference>
<sequence length="228" mass="26232">MRVDWNERIGGIKMIEIRDFLRVHGRHVSKSLVSQRLSVGEETAMIIVGKLLSEDFVAVEDEDRGERRYKITDKGCRLASTRAVKRIDRHEAVPILHRFHARIEAVNARRDLIFFIREVRLFGSFIDPLATDYGDLDVAIDFQDKSRFNGDLKGHCEARADLHGRFLYGWHAVKYCKEEVRKLVAARDRYISVSCMVTLERIKAPSEPFYIAPDKVDDLTTSEHASAT</sequence>